<accession>A0A443RUX8</accession>
<dbReference type="VEuPathDB" id="VectorBase:LDEU012867"/>
<dbReference type="Proteomes" id="UP000288716">
    <property type="component" value="Unassembled WGS sequence"/>
</dbReference>
<sequence length="12" mass="1383">MGLLGYVWTIDD</sequence>
<proteinExistence type="predicted"/>
<name>A0A443RUX8_9ACAR</name>
<gene>
    <name evidence="1" type="ORF">B4U80_02960</name>
</gene>
<organism evidence="1 2">
    <name type="scientific">Leptotrombidium deliense</name>
    <dbReference type="NCBI Taxonomy" id="299467"/>
    <lineage>
        <taxon>Eukaryota</taxon>
        <taxon>Metazoa</taxon>
        <taxon>Ecdysozoa</taxon>
        <taxon>Arthropoda</taxon>
        <taxon>Chelicerata</taxon>
        <taxon>Arachnida</taxon>
        <taxon>Acari</taxon>
        <taxon>Acariformes</taxon>
        <taxon>Trombidiformes</taxon>
        <taxon>Prostigmata</taxon>
        <taxon>Anystina</taxon>
        <taxon>Parasitengona</taxon>
        <taxon>Trombiculoidea</taxon>
        <taxon>Trombiculidae</taxon>
        <taxon>Leptotrombidium</taxon>
    </lineage>
</organism>
<keyword evidence="2" id="KW-1185">Reference proteome</keyword>
<comment type="caution">
    <text evidence="1">The sequence shown here is derived from an EMBL/GenBank/DDBJ whole genome shotgun (WGS) entry which is preliminary data.</text>
</comment>
<dbReference type="EMBL" id="NCKV01029308">
    <property type="protein sequence ID" value="RWS19173.1"/>
    <property type="molecule type" value="Genomic_DNA"/>
</dbReference>
<evidence type="ECO:0000313" key="1">
    <source>
        <dbReference type="EMBL" id="RWS19173.1"/>
    </source>
</evidence>
<reference evidence="1 2" key="1">
    <citation type="journal article" date="2018" name="Gigascience">
        <title>Genomes of trombidid mites reveal novel predicted allergens and laterally-transferred genes associated with secondary metabolism.</title>
        <authorList>
            <person name="Dong X."/>
            <person name="Chaisiri K."/>
            <person name="Xia D."/>
            <person name="Armstrong S.D."/>
            <person name="Fang Y."/>
            <person name="Donnelly M.J."/>
            <person name="Kadowaki T."/>
            <person name="McGarry J.W."/>
            <person name="Darby A.C."/>
            <person name="Makepeace B.L."/>
        </authorList>
    </citation>
    <scope>NUCLEOTIDE SEQUENCE [LARGE SCALE GENOMIC DNA]</scope>
    <source>
        <strain evidence="1">UoL-UT</strain>
    </source>
</reference>
<evidence type="ECO:0000313" key="2">
    <source>
        <dbReference type="Proteomes" id="UP000288716"/>
    </source>
</evidence>
<protein>
    <submittedName>
        <fullName evidence="1">Uncharacterized protein</fullName>
    </submittedName>
</protein>